<name>A0ABU9K3C4_9BACI</name>
<reference evidence="2 3" key="1">
    <citation type="submission" date="2024-03" db="EMBL/GenBank/DDBJ databases">
        <title>Bacilli Hybrid Assemblies.</title>
        <authorList>
            <person name="Kovac J."/>
        </authorList>
    </citation>
    <scope>NUCLEOTIDE SEQUENCE [LARGE SCALE GENOMIC DNA]</scope>
    <source>
        <strain evidence="2 3">FSL M8-0022</strain>
    </source>
</reference>
<keyword evidence="3" id="KW-1185">Reference proteome</keyword>
<feature type="transmembrane region" description="Helical" evidence="1">
    <location>
        <begin position="72"/>
        <end position="94"/>
    </location>
</feature>
<dbReference type="RefSeq" id="WP_342021233.1">
    <property type="nucleotide sequence ID" value="NZ_JBBYAK010000004.1"/>
</dbReference>
<evidence type="ECO:0000313" key="2">
    <source>
        <dbReference type="EMBL" id="MEL3959652.1"/>
    </source>
</evidence>
<evidence type="ECO:0000313" key="3">
    <source>
        <dbReference type="Proteomes" id="UP001459714"/>
    </source>
</evidence>
<comment type="caution">
    <text evidence="2">The sequence shown here is derived from an EMBL/GenBank/DDBJ whole genome shotgun (WGS) entry which is preliminary data.</text>
</comment>
<gene>
    <name evidence="2" type="ORF">NST17_21085</name>
</gene>
<dbReference type="Proteomes" id="UP001459714">
    <property type="component" value="Unassembled WGS sequence"/>
</dbReference>
<sequence>MSKREIAPSTEFLIPLNAPMTTALPAIALSMEPMLIDAFLADLSIPCTLFVAFWKSLENWLAPDAFKTASTLYVSAITIYPLSLFTIAASFAILRW</sequence>
<keyword evidence="1" id="KW-1133">Transmembrane helix</keyword>
<keyword evidence="1" id="KW-0812">Transmembrane</keyword>
<proteinExistence type="predicted"/>
<keyword evidence="1" id="KW-0472">Membrane</keyword>
<accession>A0ABU9K3C4</accession>
<organism evidence="2 3">
    <name type="scientific">Caldifermentibacillus hisashii</name>
    <dbReference type="NCBI Taxonomy" id="996558"/>
    <lineage>
        <taxon>Bacteria</taxon>
        <taxon>Bacillati</taxon>
        <taxon>Bacillota</taxon>
        <taxon>Bacilli</taxon>
        <taxon>Bacillales</taxon>
        <taxon>Bacillaceae</taxon>
        <taxon>Caldifermentibacillus</taxon>
    </lineage>
</organism>
<protein>
    <submittedName>
        <fullName evidence="2">Uncharacterized protein</fullName>
    </submittedName>
</protein>
<evidence type="ECO:0000256" key="1">
    <source>
        <dbReference type="SAM" id="Phobius"/>
    </source>
</evidence>
<dbReference type="EMBL" id="JBBYAK010000004">
    <property type="protein sequence ID" value="MEL3959652.1"/>
    <property type="molecule type" value="Genomic_DNA"/>
</dbReference>
<feature type="transmembrane region" description="Helical" evidence="1">
    <location>
        <begin position="12"/>
        <end position="31"/>
    </location>
</feature>